<dbReference type="InterPro" id="IPR013783">
    <property type="entry name" value="Ig-like_fold"/>
</dbReference>
<name>M7XYG9_9BACT</name>
<dbReference type="EMBL" id="AMZY02000009">
    <property type="protein sequence ID" value="EMS33532.1"/>
    <property type="molecule type" value="Genomic_DNA"/>
</dbReference>
<sequence length="426" mass="45805">MFRGVDPGNLANRKEHSIFGFRNRSTSPFLLFQSSFFNTRAMGTVKHSKNRKTVRSFWHVAFSLLVGSFLFACAEEQDPNNPNNNNPNNPPVTAKVEITGTSPEYVFWGEELTISGSGFSTKVEDNFVWIKQEVAALGTCLGESPTDSLGWRKATIVTATPTSLKIKIPYKTAAQNDGKRPCGAITPRVSVTVGKSTAVSQPLKLIGLPFIREICVPNSGFKGAGVIPGKDQDNILSLGGLGLYADDAGIDKKLKLNILSESVPLEVYEQSLATCSGAFKFRLPASLASGECTPDPVLTGRFARKEDFVVSIDNTTIKSEPFSYPVASVPEITIATIPSQRVSWSKAGNPAINVTGKNVNWLSEARFLSTNSNCPGTSIAPVPINPESTTVTIPLATMKVGCSYQLSFRTNCGTSTGQLATIIIDP</sequence>
<organism evidence="1 2">
    <name type="scientific">Mariniradius saccharolyticus AK6</name>
    <dbReference type="NCBI Taxonomy" id="1239962"/>
    <lineage>
        <taxon>Bacteria</taxon>
        <taxon>Pseudomonadati</taxon>
        <taxon>Bacteroidota</taxon>
        <taxon>Cytophagia</taxon>
        <taxon>Cytophagales</taxon>
        <taxon>Cyclobacteriaceae</taxon>
        <taxon>Mariniradius</taxon>
    </lineage>
</organism>
<evidence type="ECO:0000313" key="1">
    <source>
        <dbReference type="EMBL" id="EMS33532.1"/>
    </source>
</evidence>
<evidence type="ECO:0000313" key="2">
    <source>
        <dbReference type="Proteomes" id="UP000010953"/>
    </source>
</evidence>
<accession>M7XYG9</accession>
<dbReference type="STRING" id="1239962.C943_04410"/>
<dbReference type="InParanoid" id="M7XYG9"/>
<dbReference type="Proteomes" id="UP000010953">
    <property type="component" value="Unassembled WGS sequence"/>
</dbReference>
<dbReference type="AlphaFoldDB" id="M7XYG9"/>
<protein>
    <recommendedName>
        <fullName evidence="3">IPT/TIG domain-containing protein</fullName>
    </recommendedName>
</protein>
<evidence type="ECO:0008006" key="3">
    <source>
        <dbReference type="Google" id="ProtNLM"/>
    </source>
</evidence>
<comment type="caution">
    <text evidence="1">The sequence shown here is derived from an EMBL/GenBank/DDBJ whole genome shotgun (WGS) entry which is preliminary data.</text>
</comment>
<dbReference type="Gene3D" id="2.60.40.10">
    <property type="entry name" value="Immunoglobulins"/>
    <property type="match status" value="1"/>
</dbReference>
<keyword evidence="2" id="KW-1185">Reference proteome</keyword>
<gene>
    <name evidence="1" type="ORF">C943_04410</name>
</gene>
<proteinExistence type="predicted"/>
<reference evidence="1" key="1">
    <citation type="submission" date="2013-01" db="EMBL/GenBank/DDBJ databases">
        <title>Genome assembly of Mariniradius saccharolyticus AK6.</title>
        <authorList>
            <person name="Vaidya B."/>
            <person name="Khatri I."/>
            <person name="Tanuku N.R.S."/>
            <person name="Subramanian S."/>
            <person name="Pinnaka A."/>
        </authorList>
    </citation>
    <scope>NUCLEOTIDE SEQUENCE [LARGE SCALE GENOMIC DNA]</scope>
    <source>
        <strain evidence="1">AK6</strain>
    </source>
</reference>